<feature type="chain" id="PRO_5006597289" description="Tetratricopeptide repeat family protein" evidence="1">
    <location>
        <begin position="24"/>
        <end position="212"/>
    </location>
</feature>
<evidence type="ECO:0000256" key="1">
    <source>
        <dbReference type="SAM" id="SignalP"/>
    </source>
</evidence>
<protein>
    <recommendedName>
        <fullName evidence="4">Tetratricopeptide repeat family protein</fullName>
    </recommendedName>
</protein>
<sequence>MPIRKLLLAAALAAAVVSGSAGAQALSKPGEFYFDADAQTTKPVIAIRETGDAAMERLAKIIERKAHAPTEAAQLAHLAMEGGRVELGRQLYGRALREIDSGSTYWRAIMWNYAWDLYHLGAHEEAFKYWATLHGARNVSAAWMPPTYAVALWSLGRKDEAVEWYAAAVRSEPDLWRDSSRYAELLPAWRDSDRATLAQVRQAWAENPPRWP</sequence>
<dbReference type="SUPFAM" id="SSF48452">
    <property type="entry name" value="TPR-like"/>
    <property type="match status" value="1"/>
</dbReference>
<dbReference type="InterPro" id="IPR011990">
    <property type="entry name" value="TPR-like_helical_dom_sf"/>
</dbReference>
<dbReference type="AlphaFoldDB" id="A0A0S2FHG5"/>
<reference evidence="2 3" key="1">
    <citation type="journal article" date="2015" name="BMC Genomics">
        <title>Comparative genomics and metabolic profiling of the genus Lysobacter.</title>
        <authorList>
            <person name="de Bruijn I."/>
            <person name="Cheng X."/>
            <person name="de Jager V."/>
            <person name="Exposito R.G."/>
            <person name="Watrous J."/>
            <person name="Patel N."/>
            <person name="Postma J."/>
            <person name="Dorrestein P.C."/>
            <person name="Kobayashi D."/>
            <person name="Raaijmakers J.M."/>
        </authorList>
    </citation>
    <scope>NUCLEOTIDE SEQUENCE [LARGE SCALE GENOMIC DNA]</scope>
    <source>
        <strain evidence="2 3">76</strain>
    </source>
</reference>
<dbReference type="eggNOG" id="COG3063">
    <property type="taxonomic scope" value="Bacteria"/>
</dbReference>
<keyword evidence="3" id="KW-1185">Reference proteome</keyword>
<dbReference type="KEGG" id="lab:LA76x_4844"/>
<dbReference type="RefSeq" id="WP_057919518.1">
    <property type="nucleotide sequence ID" value="NZ_CP011129.1"/>
</dbReference>
<organism evidence="2 3">
    <name type="scientific">Lysobacter antibioticus</name>
    <dbReference type="NCBI Taxonomy" id="84531"/>
    <lineage>
        <taxon>Bacteria</taxon>
        <taxon>Pseudomonadati</taxon>
        <taxon>Pseudomonadota</taxon>
        <taxon>Gammaproteobacteria</taxon>
        <taxon>Lysobacterales</taxon>
        <taxon>Lysobacteraceae</taxon>
        <taxon>Lysobacter</taxon>
    </lineage>
</organism>
<proteinExistence type="predicted"/>
<evidence type="ECO:0000313" key="3">
    <source>
        <dbReference type="Proteomes" id="UP000060787"/>
    </source>
</evidence>
<keyword evidence="1" id="KW-0732">Signal</keyword>
<accession>A0A0S2FHG5</accession>
<dbReference type="Proteomes" id="UP000060787">
    <property type="component" value="Chromosome"/>
</dbReference>
<gene>
    <name evidence="2" type="ORF">LA76x_4844</name>
</gene>
<evidence type="ECO:0008006" key="4">
    <source>
        <dbReference type="Google" id="ProtNLM"/>
    </source>
</evidence>
<evidence type="ECO:0000313" key="2">
    <source>
        <dbReference type="EMBL" id="ALN82947.1"/>
    </source>
</evidence>
<feature type="signal peptide" evidence="1">
    <location>
        <begin position="1"/>
        <end position="23"/>
    </location>
</feature>
<name>A0A0S2FHG5_LYSAN</name>
<dbReference type="EMBL" id="CP011129">
    <property type="protein sequence ID" value="ALN82947.1"/>
    <property type="molecule type" value="Genomic_DNA"/>
</dbReference>
<dbReference type="PATRIC" id="fig|84531.8.peg.4835"/>
<dbReference type="STRING" id="84531.LA76x_4844"/>
<dbReference type="Gene3D" id="1.25.40.10">
    <property type="entry name" value="Tetratricopeptide repeat domain"/>
    <property type="match status" value="1"/>
</dbReference>